<feature type="region of interest" description="Disordered" evidence="7">
    <location>
        <begin position="2780"/>
        <end position="2866"/>
    </location>
</feature>
<evidence type="ECO:0000256" key="2">
    <source>
        <dbReference type="ARBA" id="ARBA00022490"/>
    </source>
</evidence>
<keyword evidence="4" id="KW-0206">Cytoskeleton</keyword>
<keyword evidence="8" id="KW-0472">Membrane</keyword>
<feature type="region of interest" description="Disordered" evidence="7">
    <location>
        <begin position="2096"/>
        <end position="2148"/>
    </location>
</feature>
<evidence type="ECO:0000256" key="7">
    <source>
        <dbReference type="SAM" id="MobiDB-lite"/>
    </source>
</evidence>
<feature type="domain" description="TOG" evidence="9">
    <location>
        <begin position="1274"/>
        <end position="1525"/>
    </location>
</feature>
<dbReference type="GO" id="GO:0000022">
    <property type="term" value="P:mitotic spindle elongation"/>
    <property type="evidence" value="ECO:0007669"/>
    <property type="project" value="UniProtKB-ARBA"/>
</dbReference>
<dbReference type="InterPro" id="IPR034085">
    <property type="entry name" value="TOG"/>
</dbReference>
<feature type="compositionally biased region" description="Polar residues" evidence="7">
    <location>
        <begin position="2125"/>
        <end position="2138"/>
    </location>
</feature>
<evidence type="ECO:0000256" key="3">
    <source>
        <dbReference type="ARBA" id="ARBA00022737"/>
    </source>
</evidence>
<feature type="compositionally biased region" description="Low complexity" evidence="7">
    <location>
        <begin position="1160"/>
        <end position="1175"/>
    </location>
</feature>
<evidence type="ECO:0000313" key="10">
    <source>
        <dbReference type="EMBL" id="CAE6447660.1"/>
    </source>
</evidence>
<name>A0A8H3B562_9AGAM</name>
<feature type="compositionally biased region" description="Polar residues" evidence="7">
    <location>
        <begin position="1595"/>
        <end position="1612"/>
    </location>
</feature>
<dbReference type="InterPro" id="IPR048491">
    <property type="entry name" value="XMAP215_CLASP_TOG"/>
</dbReference>
<dbReference type="PROSITE" id="PS50077">
    <property type="entry name" value="HEAT_REPEAT"/>
    <property type="match status" value="1"/>
</dbReference>
<feature type="domain" description="TOG" evidence="9">
    <location>
        <begin position="631"/>
        <end position="865"/>
    </location>
</feature>
<feature type="compositionally biased region" description="Low complexity" evidence="7">
    <location>
        <begin position="2825"/>
        <end position="2834"/>
    </location>
</feature>
<feature type="domain" description="TOG" evidence="9">
    <location>
        <begin position="2"/>
        <end position="236"/>
    </location>
</feature>
<feature type="region of interest" description="Disordered" evidence="7">
    <location>
        <begin position="513"/>
        <end position="604"/>
    </location>
</feature>
<dbReference type="GO" id="GO:0061863">
    <property type="term" value="F:microtubule plus end polymerase"/>
    <property type="evidence" value="ECO:0007669"/>
    <property type="project" value="InterPro"/>
</dbReference>
<evidence type="ECO:0000256" key="4">
    <source>
        <dbReference type="ARBA" id="ARBA00023212"/>
    </source>
</evidence>
<keyword evidence="3" id="KW-0677">Repeat</keyword>
<dbReference type="GO" id="GO:1990498">
    <property type="term" value="C:mitotic spindle microtubule"/>
    <property type="evidence" value="ECO:0007669"/>
    <property type="project" value="UniProtKB-ARBA"/>
</dbReference>
<feature type="compositionally biased region" description="Pro residues" evidence="7">
    <location>
        <begin position="519"/>
        <end position="529"/>
    </location>
</feature>
<feature type="compositionally biased region" description="Basic and acidic residues" evidence="7">
    <location>
        <begin position="1197"/>
        <end position="1207"/>
    </location>
</feature>
<comment type="similarity">
    <text evidence="5">Belongs to the TOG/XMAP215 family.</text>
</comment>
<feature type="compositionally biased region" description="Basic and acidic residues" evidence="7">
    <location>
        <begin position="550"/>
        <end position="563"/>
    </location>
</feature>
<feature type="compositionally biased region" description="Low complexity" evidence="7">
    <location>
        <begin position="581"/>
        <end position="604"/>
    </location>
</feature>
<organism evidence="10 11">
    <name type="scientific">Rhizoctonia solani</name>
    <dbReference type="NCBI Taxonomy" id="456999"/>
    <lineage>
        <taxon>Eukaryota</taxon>
        <taxon>Fungi</taxon>
        <taxon>Dikarya</taxon>
        <taxon>Basidiomycota</taxon>
        <taxon>Agaricomycotina</taxon>
        <taxon>Agaricomycetes</taxon>
        <taxon>Cantharellales</taxon>
        <taxon>Ceratobasidiaceae</taxon>
        <taxon>Rhizoctonia</taxon>
    </lineage>
</organism>
<keyword evidence="2" id="KW-0963">Cytoplasm</keyword>
<dbReference type="GO" id="GO:0046785">
    <property type="term" value="P:microtubule polymerization"/>
    <property type="evidence" value="ECO:0007669"/>
    <property type="project" value="InterPro"/>
</dbReference>
<dbReference type="FunFam" id="1.25.10.10:FF:000019">
    <property type="entry name" value="Cytoskeleton-associated protein 5"/>
    <property type="match status" value="1"/>
</dbReference>
<dbReference type="GO" id="GO:0030951">
    <property type="term" value="P:establishment or maintenance of microtubule cytoskeleton polarity"/>
    <property type="evidence" value="ECO:0007669"/>
    <property type="project" value="InterPro"/>
</dbReference>
<dbReference type="InterPro" id="IPR011989">
    <property type="entry name" value="ARM-like"/>
</dbReference>
<dbReference type="InterPro" id="IPR016024">
    <property type="entry name" value="ARM-type_fold"/>
</dbReference>
<reference evidence="10" key="1">
    <citation type="submission" date="2021-01" db="EMBL/GenBank/DDBJ databases">
        <authorList>
            <person name="Kaushik A."/>
        </authorList>
    </citation>
    <scope>NUCLEOTIDE SEQUENCE</scope>
    <source>
        <strain evidence="10">AG1-1C</strain>
    </source>
</reference>
<keyword evidence="8" id="KW-1133">Transmembrane helix</keyword>
<feature type="domain" description="TOG" evidence="9">
    <location>
        <begin position="282"/>
        <end position="516"/>
    </location>
</feature>
<feature type="region of interest" description="Disordered" evidence="7">
    <location>
        <begin position="231"/>
        <end position="274"/>
    </location>
</feature>
<feature type="compositionally biased region" description="Basic and acidic residues" evidence="7">
    <location>
        <begin position="2938"/>
        <end position="2959"/>
    </location>
</feature>
<dbReference type="SMART" id="SM01349">
    <property type="entry name" value="TOG"/>
    <property type="match status" value="5"/>
</dbReference>
<dbReference type="InterPro" id="IPR045110">
    <property type="entry name" value="XMAP215"/>
</dbReference>
<dbReference type="GO" id="GO:0051010">
    <property type="term" value="F:microtubule plus-end binding"/>
    <property type="evidence" value="ECO:0007669"/>
    <property type="project" value="InterPro"/>
</dbReference>
<feature type="region of interest" description="Disordered" evidence="7">
    <location>
        <begin position="2932"/>
        <end position="2972"/>
    </location>
</feature>
<protein>
    <recommendedName>
        <fullName evidence="9">TOG domain-containing protein</fullName>
    </recommendedName>
</protein>
<comment type="subcellular location">
    <subcellularLocation>
        <location evidence="1">Cytoplasm</location>
        <location evidence="1">Cytoskeleton</location>
    </subcellularLocation>
</comment>
<sequence length="2972" mass="320008">MDGAPPPEEDFSGIPIGERLVHKNWKARVHGYEALVKTFQATASEDDPAFRPYISNSDLLKKMATDANAVAQEKGLEAILALVEFAGEGAARTRDAVIPALVDKCYGSARAGTKTKAIELTLRYVEIDNGGDAIVNDLIPGLSAKQPKTVLGTVTALREIISAYGPKVIPPKLVLKNLPKIFGHTDKNVRAEGTGLTQALYTYLGPALQPFLSELKPVQIKELTEGFEALDKESKGQGTGAQTRWTKAQARERQAAAERAEDPEEAGGDGGGEAEVAVDPMDFIEAVDIMPKVPSNFQEAMGSSKWKDRKEALDALLEVLKTTPKVADSDGHGELAKALAKRMSDANIMCVIAAANCIEALAKGVGKSFGRHRASLINPMLERLKERKANVTDAIGSGLDAVFTTTTLPEVTEDILNSLKSKNPQVKEGTLKFLNRSLATTRVPPAKDDVKPLSTQLATLLEDSDEKVRTSAAEGLGLTMKIVGERALNPVMESMDDIRKAKVKEAFEKAQVKCKATAAPPPKPPPSAAAPPKKKKAAPPTKPDMVFDDVAPKDSPAVKKPEVVEDMAPPKAKPPARFLKKGPAAAEKPPAEKPTAPAPAASKKLPPAVAAASAKSAKAAPPAATDTFKYKFTPEDADARSAELVPAQIQTDLCDAQWKVRLAALEEMTTWLDGELNGDGLESEVLFRFLAKKPGWSEKNFQVSAKVYALMGMLAERSPTFSKGSAALAIPHLAEKLGDMKLKKPAGDLLLTFAEKTSLSFVLSQAYDPVSKQKAPKVVADSLTWMKQALTDFGVAGLSMKSLIDFLKGCLQNSNAAVRSSATATLVTVRLFAGTAIKDFMEDLNPQLLATIDSEFSKVDGQSPPEPTRFSADVAATPAGGSGGGGDVMDELFPRVDLDKLVGATSIVTDAKSDQWKVRKEALELLQSILDTKANQRLKPNMGEIGQVLKARVADTNKVVQALALDIITRISNGMNKPFEKHTKLLTLPVATVLSDQKANVRALGVSTLSAMATACEGLDSMCGPLGTALEAGNPAQRGALLGWLADWFKTHEPSTSLDLTSWASPIVSCLEDRNGDVRKGAQAVLPIVIARAGYDHVFNQTNSLKPASRSTVLPLIQAARGSVPAAPAPAPAPTALGARAAKSTAKVAPAAAKVAAAVESPPASPAQSSAPRSALSGRAPAGTGRRMMPLNAATRTDSRADMEDRPGSSASIRAPLKAGGLKRPAAPVKAVTPVSSGSAPFITASMDAKNSRLAKDGSKWVIESGPTRKDLVDMLQHQMEPHVSKELLNYLFSHDHNAVNDYITALGILADAFADGVSGDERLGVPIDELKAMLLANQDLALKYASLRVHEPQPNLIVRCVDVVDQVLAFMSAEKYMMPDNEALAFVPTYIHKLGDAREAVRIRVQGLIQNLQLVFPTSRLFSILLEHGTKSKVAKTRQGTLDELASILKKSGIRACDPVKAFPTIAALISDKDPYVRKSTLTVIAEGYVLVGDKIWKYLGPLSGKDKTQVEERLRRTTTLAQPPSPAKPEVAPVPAIARLTGGAPRAGSPGPGLRYGGIPRPASPAVSTRAVNPPSPIHSTRPHSPAALSTIGRPSSPTAPKLPQTSGAGPSSPVRSKGLMPPSKLSLPRTRGNSLRQIDVEPRPESAANGNRPEVVSIQGDEVSLDDVTKIISNILSNDPGRSVDALKAIQNVLEVPSDQAPLSKGFRDLADHTEGLVETIVIQMSQTFERAEDVHNPATYRLMKHLIQTCNAICDHAVLLESLSVDSLQSLLEELTMRLLQTDDTRDQKVKDLSRFLNMVILRLFNTGRKISVLRALFNLLLQLTKPFPANGTTADAKEAKVAELVLKCVWKLARNIPADLQKGAIDPIELLPALETFLQTIPPNDWRQRSANKVPCGDMPLRTIKVIIQHIVAHYADEVYELLSAAFDDPSATIIYPYVFRILNSAEKQLASESGRPRSGTNGSTRSVSPDRQLARPHVSSYTSTSTAASSVAPTHYQSAPRSSSGNSRSPSLNGGGAFQGPPIEEPDPDARLDEILGHISSETTGALHKEGITELHHFLKAHPHKKSRVDQLLDQTGPSFRKYIARALASRAAEDEERNSAVAETLNRLESVRRERDSVPSSPTNRSMTGSRRISGGPEYPQSDEALSRLHNIFNYHSKPTNGLHRPTSSVTTLGGHAPDHKRQYDATILPNYVHHQFLAPSLSDPASLEVRVSFLTAAKSMNRWIIGFLASLMNSIPVARAADYASPGTGLVALSSDDPCLVIGTGTRFTAELAPRKQILLPRSVGNVVAEVVEVISDNGVRIKREFGGEQGKSTARIREQIEQDGKPGLTFKILPYVDQQEMYSHVFRCLQDGGCIGIFPEGGSHDRTDLLPLKAGVSVMALGAMAANPDLRVRIIPVGLSYFHAHRFRSRAVVEFGSPIDVPKELVDLFRSGGSSKREASSKFLDIIYNGLKTVTVRAPDFDTLMLVQAGRRLYKTPGQHLTLGQVVELNKRFIEGYLHFKDEPRIQALRKSVLDYNRSLRDLGIRDHQVPTARRATWKTLGLLVYRVGLLAVWTAFSLPGVILNGPIFILASILSRKKAKEALAASTVKVAGRDVMASWKVLISLGVTPFLYSFYAILATIVVARAGAPFSYQLWTPFLVMAALPLIGYSALKFGEAGMDVLKSLRPLVVQLIPGQTKQLERVKRQRAAIANELVECINEFGPKLWDDFDEFRILVPSASVPPSTGTPGIWRRKTAVGGVDAQGNLLVHPMKWLDERLFGWSHSARRGTSVWAGGAPSRGPSAMPSPEASDSEDNGDYEHVLGYLPHLGVKDGTRSTGRSRSTSYADLQSIRKGDAVLDPSPSSPTQDLRSRSRSDVNLAHLAPVYHNRRSGPSSPVRNALALSSMPPPIIIPTASESIATASTASHSPTNTSYSYVMADAPLSASRESPRQRQPFEEATEEINRENTSRRRQGYGGTQDDA</sequence>
<feature type="transmembrane region" description="Helical" evidence="8">
    <location>
        <begin position="2642"/>
        <end position="2662"/>
    </location>
</feature>
<dbReference type="EMBL" id="CAJMWS010000491">
    <property type="protein sequence ID" value="CAE6447660.1"/>
    <property type="molecule type" value="Genomic_DNA"/>
</dbReference>
<keyword evidence="8" id="KW-0812">Transmembrane</keyword>
<dbReference type="FunFam" id="1.25.10.10:FF:000063">
    <property type="entry name" value="Putative cytoskeleton-associated protein 5"/>
    <property type="match status" value="1"/>
</dbReference>
<dbReference type="Proteomes" id="UP000663846">
    <property type="component" value="Unassembled WGS sequence"/>
</dbReference>
<feature type="compositionally biased region" description="Polar residues" evidence="7">
    <location>
        <begin position="1964"/>
        <end position="1975"/>
    </location>
</feature>
<dbReference type="PANTHER" id="PTHR12609">
    <property type="entry name" value="MICROTUBULE ASSOCIATED PROTEIN XMAP215"/>
    <property type="match status" value="1"/>
</dbReference>
<evidence type="ECO:0000256" key="8">
    <source>
        <dbReference type="SAM" id="Phobius"/>
    </source>
</evidence>
<feature type="repeat" description="HEAT" evidence="6">
    <location>
        <begin position="453"/>
        <end position="490"/>
    </location>
</feature>
<dbReference type="SUPFAM" id="SSF48371">
    <property type="entry name" value="ARM repeat"/>
    <property type="match status" value="3"/>
</dbReference>
<feature type="domain" description="TOG" evidence="9">
    <location>
        <begin position="891"/>
        <end position="1126"/>
    </location>
</feature>
<dbReference type="Gene3D" id="1.25.10.10">
    <property type="entry name" value="Leucine-rich Repeat Variant"/>
    <property type="match status" value="5"/>
</dbReference>
<dbReference type="GO" id="GO:0005881">
    <property type="term" value="C:cytoplasmic microtubule"/>
    <property type="evidence" value="ECO:0007669"/>
    <property type="project" value="UniProtKB-ARBA"/>
</dbReference>
<dbReference type="InterPro" id="IPR021133">
    <property type="entry name" value="HEAT_type_2"/>
</dbReference>
<feature type="compositionally biased region" description="Basic and acidic residues" evidence="7">
    <location>
        <begin position="249"/>
        <end position="260"/>
    </location>
</feature>
<gene>
    <name evidence="10" type="ORF">RDB_LOCUS140441</name>
</gene>
<evidence type="ECO:0000256" key="6">
    <source>
        <dbReference type="PROSITE-ProRule" id="PRU00103"/>
    </source>
</evidence>
<dbReference type="GO" id="GO:0099070">
    <property type="term" value="C:static microtubule bundle"/>
    <property type="evidence" value="ECO:0007669"/>
    <property type="project" value="UniProtKB-ARBA"/>
</dbReference>
<feature type="transmembrane region" description="Helical" evidence="8">
    <location>
        <begin position="2553"/>
        <end position="2581"/>
    </location>
</feature>
<evidence type="ECO:0000256" key="5">
    <source>
        <dbReference type="ARBA" id="ARBA00025722"/>
    </source>
</evidence>
<dbReference type="GO" id="GO:1990571">
    <property type="term" value="P:meiotic centromere clustering"/>
    <property type="evidence" value="ECO:0007669"/>
    <property type="project" value="UniProtKB-ARBA"/>
</dbReference>
<dbReference type="GO" id="GO:0051315">
    <property type="term" value="P:attachment of mitotic spindle microtubules to kinetochore"/>
    <property type="evidence" value="ECO:0007669"/>
    <property type="project" value="UniProtKB-ARBA"/>
</dbReference>
<evidence type="ECO:0000256" key="1">
    <source>
        <dbReference type="ARBA" id="ARBA00004245"/>
    </source>
</evidence>
<dbReference type="Pfam" id="PF21041">
    <property type="entry name" value="XMAP215_CLASP_TOG"/>
    <property type="match status" value="3"/>
</dbReference>
<evidence type="ECO:0000259" key="9">
    <source>
        <dbReference type="SMART" id="SM01349"/>
    </source>
</evidence>
<feature type="region of interest" description="Disordered" evidence="7">
    <location>
        <begin position="1160"/>
        <end position="1222"/>
    </location>
</feature>
<proteinExistence type="inferred from homology"/>
<evidence type="ECO:0000313" key="11">
    <source>
        <dbReference type="Proteomes" id="UP000663846"/>
    </source>
</evidence>
<feature type="transmembrane region" description="Helical" evidence="8">
    <location>
        <begin position="2611"/>
        <end position="2636"/>
    </location>
</feature>
<feature type="region of interest" description="Disordered" evidence="7">
    <location>
        <begin position="1956"/>
        <end position="2035"/>
    </location>
</feature>
<dbReference type="FunFam" id="1.25.10.10:FF:000068">
    <property type="entry name" value="cytoskeleton-associated protein 5 isoform X1"/>
    <property type="match status" value="1"/>
</dbReference>
<feature type="compositionally biased region" description="Low complexity" evidence="7">
    <location>
        <begin position="1984"/>
        <end position="2018"/>
    </location>
</feature>
<feature type="region of interest" description="Disordered" evidence="7">
    <location>
        <begin position="1542"/>
        <end position="1654"/>
    </location>
</feature>
<accession>A0A8H3B562</accession>
<feature type="region of interest" description="Disordered" evidence="7">
    <location>
        <begin position="2164"/>
        <end position="2185"/>
    </location>
</feature>
<comment type="caution">
    <text evidence="10">The sequence shown here is derived from an EMBL/GenBank/DDBJ whole genome shotgun (WGS) entry which is preliminary data.</text>
</comment>
<dbReference type="GO" id="GO:0044732">
    <property type="term" value="C:mitotic spindle pole body"/>
    <property type="evidence" value="ECO:0007669"/>
    <property type="project" value="UniProtKB-ARBA"/>
</dbReference>